<keyword evidence="3" id="KW-0813">Transport</keyword>
<dbReference type="OrthoDB" id="3872971at2"/>
<keyword evidence="4 8" id="KW-1003">Cell membrane</keyword>
<feature type="transmembrane region" description="Helical" evidence="8">
    <location>
        <begin position="166"/>
        <end position="184"/>
    </location>
</feature>
<dbReference type="InterPro" id="IPR052017">
    <property type="entry name" value="TSUP"/>
</dbReference>
<gene>
    <name evidence="9" type="ORF">EV643_12576</name>
</gene>
<dbReference type="EMBL" id="SNWQ01000025">
    <property type="protein sequence ID" value="TDO34819.1"/>
    <property type="molecule type" value="Genomic_DNA"/>
</dbReference>
<keyword evidence="5 8" id="KW-0812">Transmembrane</keyword>
<evidence type="ECO:0000313" key="9">
    <source>
        <dbReference type="EMBL" id="TDO34819.1"/>
    </source>
</evidence>
<keyword evidence="7 8" id="KW-0472">Membrane</keyword>
<comment type="subcellular location">
    <subcellularLocation>
        <location evidence="1 8">Cell membrane</location>
        <topology evidence="1 8">Multi-pass membrane protein</topology>
    </subcellularLocation>
</comment>
<dbReference type="InterPro" id="IPR002781">
    <property type="entry name" value="TM_pro_TauE-like"/>
</dbReference>
<comment type="caution">
    <text evidence="9">The sequence shown here is derived from an EMBL/GenBank/DDBJ whole genome shotgun (WGS) entry which is preliminary data.</text>
</comment>
<feature type="transmembrane region" description="Helical" evidence="8">
    <location>
        <begin position="127"/>
        <end position="154"/>
    </location>
</feature>
<evidence type="ECO:0000256" key="3">
    <source>
        <dbReference type="ARBA" id="ARBA00022448"/>
    </source>
</evidence>
<evidence type="ECO:0000256" key="7">
    <source>
        <dbReference type="ARBA" id="ARBA00023136"/>
    </source>
</evidence>
<sequence>MDTQVVLLAGGVAAGAVTQRVTGVGFALVASPLLVLVAGPFQGVVLSNVLALLTSLAVLAATWRDVDLKQGLQLAVPALAMIPLGAFVARRVPAPLLMVLVGTMVLVALLAVQFSRRARMPRGMAGTLAAGAASGFMNVTAGVGGPAIVLYAVSTNWDHRKFAATFQLYAVVINLASLAAKGGVQVSASTLLISVAALTAGLVGGHVLAVKLGGEHARQLVIALSAIGAAAIVVKGLLSW</sequence>
<feature type="transmembrane region" description="Helical" evidence="8">
    <location>
        <begin position="191"/>
        <end position="214"/>
    </location>
</feature>
<name>A0A4R6JFW8_9ACTN</name>
<feature type="transmembrane region" description="Helical" evidence="8">
    <location>
        <begin position="71"/>
        <end position="89"/>
    </location>
</feature>
<reference evidence="9 10" key="1">
    <citation type="submission" date="2019-03" db="EMBL/GenBank/DDBJ databases">
        <title>Genomic Encyclopedia of Type Strains, Phase III (KMG-III): the genomes of soil and plant-associated and newly described type strains.</title>
        <authorList>
            <person name="Whitman W."/>
        </authorList>
    </citation>
    <scope>NUCLEOTIDE SEQUENCE [LARGE SCALE GENOMIC DNA]</scope>
    <source>
        <strain evidence="9 10">VKM Ac-2527</strain>
    </source>
</reference>
<feature type="transmembrane region" description="Helical" evidence="8">
    <location>
        <begin position="33"/>
        <end position="59"/>
    </location>
</feature>
<accession>A0A4R6JFW8</accession>
<dbReference type="GO" id="GO:0005886">
    <property type="term" value="C:plasma membrane"/>
    <property type="evidence" value="ECO:0007669"/>
    <property type="project" value="UniProtKB-SubCell"/>
</dbReference>
<protein>
    <recommendedName>
        <fullName evidence="8">Probable membrane transporter protein</fullName>
    </recommendedName>
</protein>
<dbReference type="PANTHER" id="PTHR30269">
    <property type="entry name" value="TRANSMEMBRANE PROTEIN YFCA"/>
    <property type="match status" value="1"/>
</dbReference>
<evidence type="ECO:0000256" key="4">
    <source>
        <dbReference type="ARBA" id="ARBA00022475"/>
    </source>
</evidence>
<dbReference type="RefSeq" id="WP_133804729.1">
    <property type="nucleotide sequence ID" value="NZ_SNWQ01000025.1"/>
</dbReference>
<evidence type="ECO:0000256" key="6">
    <source>
        <dbReference type="ARBA" id="ARBA00022989"/>
    </source>
</evidence>
<evidence type="ECO:0000313" key="10">
    <source>
        <dbReference type="Proteomes" id="UP000295388"/>
    </source>
</evidence>
<dbReference type="AlphaFoldDB" id="A0A4R6JFW8"/>
<comment type="similarity">
    <text evidence="2 8">Belongs to the 4-toluene sulfonate uptake permease (TSUP) (TC 2.A.102) family.</text>
</comment>
<proteinExistence type="inferred from homology"/>
<dbReference type="Proteomes" id="UP000295388">
    <property type="component" value="Unassembled WGS sequence"/>
</dbReference>
<feature type="transmembrane region" description="Helical" evidence="8">
    <location>
        <begin position="95"/>
        <end position="115"/>
    </location>
</feature>
<feature type="transmembrane region" description="Helical" evidence="8">
    <location>
        <begin position="220"/>
        <end position="238"/>
    </location>
</feature>
<evidence type="ECO:0000256" key="2">
    <source>
        <dbReference type="ARBA" id="ARBA00009142"/>
    </source>
</evidence>
<dbReference type="PANTHER" id="PTHR30269:SF37">
    <property type="entry name" value="MEMBRANE TRANSPORTER PROTEIN"/>
    <property type="match status" value="1"/>
</dbReference>
<dbReference type="Pfam" id="PF01925">
    <property type="entry name" value="TauE"/>
    <property type="match status" value="1"/>
</dbReference>
<evidence type="ECO:0000256" key="1">
    <source>
        <dbReference type="ARBA" id="ARBA00004651"/>
    </source>
</evidence>
<evidence type="ECO:0000256" key="8">
    <source>
        <dbReference type="RuleBase" id="RU363041"/>
    </source>
</evidence>
<organism evidence="9 10">
    <name type="scientific">Kribbella caucasensis</name>
    <dbReference type="NCBI Taxonomy" id="2512215"/>
    <lineage>
        <taxon>Bacteria</taxon>
        <taxon>Bacillati</taxon>
        <taxon>Actinomycetota</taxon>
        <taxon>Actinomycetes</taxon>
        <taxon>Propionibacteriales</taxon>
        <taxon>Kribbellaceae</taxon>
        <taxon>Kribbella</taxon>
    </lineage>
</organism>
<keyword evidence="6 8" id="KW-1133">Transmembrane helix</keyword>
<keyword evidence="10" id="KW-1185">Reference proteome</keyword>
<evidence type="ECO:0000256" key="5">
    <source>
        <dbReference type="ARBA" id="ARBA00022692"/>
    </source>
</evidence>